<dbReference type="GeneTree" id="ENSGT00940000156061"/>
<dbReference type="PROSITE" id="PS01187">
    <property type="entry name" value="EGF_CA"/>
    <property type="match status" value="3"/>
</dbReference>
<feature type="disulfide bond" evidence="16">
    <location>
        <begin position="2602"/>
        <end position="2629"/>
    </location>
</feature>
<feature type="disulfide bond" evidence="16">
    <location>
        <begin position="3069"/>
        <end position="3096"/>
    </location>
</feature>
<feature type="domain" description="Sushi" evidence="19">
    <location>
        <begin position="1471"/>
        <end position="1528"/>
    </location>
</feature>
<dbReference type="Ensembl" id="ENSLACT00000007608.1">
    <property type="protein sequence ID" value="ENSLACP00000007544.1"/>
    <property type="gene ID" value="ENSLACG00000006687.1"/>
</dbReference>
<feature type="disulfide bond" evidence="16">
    <location>
        <begin position="2091"/>
        <end position="2118"/>
    </location>
</feature>
<feature type="domain" description="Sushi" evidence="19">
    <location>
        <begin position="2805"/>
        <end position="2863"/>
    </location>
</feature>
<feature type="domain" description="EGF-like" evidence="17">
    <location>
        <begin position="3185"/>
        <end position="3217"/>
    </location>
</feature>
<feature type="disulfide bond" evidence="16">
    <location>
        <begin position="406"/>
        <end position="449"/>
    </location>
</feature>
<dbReference type="EMBL" id="AFYH01073556">
    <property type="status" value="NOT_ANNOTATED_CDS"/>
    <property type="molecule type" value="Genomic_DNA"/>
</dbReference>
<feature type="domain" description="HYR" evidence="18">
    <location>
        <begin position="322"/>
        <end position="403"/>
    </location>
</feature>
<dbReference type="InterPro" id="IPR000742">
    <property type="entry name" value="EGF"/>
</dbReference>
<dbReference type="SMART" id="SM00179">
    <property type="entry name" value="EGF_CA"/>
    <property type="match status" value="8"/>
</dbReference>
<protein>
    <submittedName>
        <fullName evidence="20">Sushi, von Willebrand factor type A, EGF and pentraxin domain containing 1</fullName>
    </submittedName>
</protein>
<evidence type="ECO:0000256" key="14">
    <source>
        <dbReference type="ARBA" id="ARBA00063079"/>
    </source>
</evidence>
<evidence type="ECO:0000256" key="10">
    <source>
        <dbReference type="ARBA" id="ARBA00022837"/>
    </source>
</evidence>
<dbReference type="InterPro" id="IPR018097">
    <property type="entry name" value="EGF_Ca-bd_CS"/>
</dbReference>
<feature type="disulfide bond" evidence="16">
    <location>
        <begin position="2717"/>
        <end position="2744"/>
    </location>
</feature>
<dbReference type="GO" id="GO:0005509">
    <property type="term" value="F:calcium ion binding"/>
    <property type="evidence" value="ECO:0007669"/>
    <property type="project" value="InterPro"/>
</dbReference>
<feature type="domain" description="Sushi" evidence="19">
    <location>
        <begin position="404"/>
        <end position="468"/>
    </location>
</feature>
<feature type="domain" description="EGF-like" evidence="17">
    <location>
        <begin position="1079"/>
        <end position="1115"/>
    </location>
</feature>
<evidence type="ECO:0000256" key="2">
    <source>
        <dbReference type="ARBA" id="ARBA00004496"/>
    </source>
</evidence>
<feature type="domain" description="EGF-like" evidence="17">
    <location>
        <begin position="3218"/>
        <end position="3249"/>
    </location>
</feature>
<keyword evidence="10" id="KW-0106">Calcium</keyword>
<dbReference type="STRING" id="7897.ENSLACP00000007544"/>
<feature type="domain" description="HYR" evidence="18">
    <location>
        <begin position="239"/>
        <end position="321"/>
    </location>
</feature>
<dbReference type="EMBL" id="AFYH01073555">
    <property type="status" value="NOT_ANNOTATED_CDS"/>
    <property type="molecule type" value="Genomic_DNA"/>
</dbReference>
<comment type="caution">
    <text evidence="15">Lacks conserved residue(s) required for the propagation of feature annotation.</text>
</comment>
<dbReference type="InterPro" id="IPR013032">
    <property type="entry name" value="EGF-like_CS"/>
</dbReference>
<feature type="domain" description="EGF-like" evidence="17">
    <location>
        <begin position="1041"/>
        <end position="1077"/>
    </location>
</feature>
<dbReference type="PROSITE" id="PS00022">
    <property type="entry name" value="EGF_1"/>
    <property type="match status" value="8"/>
</dbReference>
<feature type="disulfide bond" evidence="16">
    <location>
        <begin position="2207"/>
        <end position="2234"/>
    </location>
</feature>
<evidence type="ECO:0000256" key="11">
    <source>
        <dbReference type="ARBA" id="ARBA00023136"/>
    </source>
</evidence>
<keyword evidence="4" id="KW-0963">Cytoplasm</keyword>
<evidence type="ECO:0000313" key="20">
    <source>
        <dbReference type="Ensembl" id="ENSLACP00000007544.1"/>
    </source>
</evidence>
<dbReference type="PANTHER" id="PTHR19325">
    <property type="entry name" value="COMPLEMENT COMPONENT-RELATED SUSHI DOMAIN-CONTAINING"/>
    <property type="match status" value="1"/>
</dbReference>
<keyword evidence="7 16" id="KW-0768">Sushi</keyword>
<dbReference type="Gene3D" id="2.10.25.10">
    <property type="entry name" value="Laminin"/>
    <property type="match status" value="10"/>
</dbReference>
<dbReference type="PANTHER" id="PTHR19325:SF575">
    <property type="entry name" value="LOCOMOTION-RELATED PROTEIN HIKARU GENKI"/>
    <property type="match status" value="1"/>
</dbReference>
<keyword evidence="9" id="KW-0677">Repeat</keyword>
<dbReference type="PROSITE" id="PS00010">
    <property type="entry name" value="ASX_HYDROXYL"/>
    <property type="match status" value="6"/>
</dbReference>
<evidence type="ECO:0000256" key="15">
    <source>
        <dbReference type="PROSITE-ProRule" id="PRU00076"/>
    </source>
</evidence>
<feature type="domain" description="Sushi" evidence="19">
    <location>
        <begin position="2982"/>
        <end position="3039"/>
    </location>
</feature>
<dbReference type="SMART" id="SM01411">
    <property type="entry name" value="Ephrin_rec_like"/>
    <property type="match status" value="4"/>
</dbReference>
<dbReference type="Pfam" id="PF00008">
    <property type="entry name" value="EGF"/>
    <property type="match status" value="4"/>
</dbReference>
<keyword evidence="6 15" id="KW-0245">EGF-like domain</keyword>
<reference evidence="20" key="2">
    <citation type="submission" date="2025-08" db="UniProtKB">
        <authorList>
            <consortium name="Ensembl"/>
        </authorList>
    </citation>
    <scope>IDENTIFICATION</scope>
</reference>
<feature type="domain" description="Sushi" evidence="19">
    <location>
        <begin position="1946"/>
        <end position="2004"/>
    </location>
</feature>
<feature type="disulfide bond" evidence="16">
    <location>
        <begin position="1673"/>
        <end position="1700"/>
    </location>
</feature>
<feature type="domain" description="Sushi" evidence="19">
    <location>
        <begin position="2632"/>
        <end position="2689"/>
    </location>
</feature>
<keyword evidence="8" id="KW-0732">Signal</keyword>
<dbReference type="SMART" id="SM00032">
    <property type="entry name" value="CCP"/>
    <property type="match status" value="33"/>
</dbReference>
<dbReference type="InParanoid" id="H3AD23"/>
<feature type="domain" description="Sushi" evidence="19">
    <location>
        <begin position="1703"/>
        <end position="1764"/>
    </location>
</feature>
<feature type="domain" description="Sushi" evidence="19">
    <location>
        <begin position="2747"/>
        <end position="2804"/>
    </location>
</feature>
<feature type="disulfide bond" evidence="16">
    <location>
        <begin position="2149"/>
        <end position="2176"/>
    </location>
</feature>
<dbReference type="PROSITE" id="PS50923">
    <property type="entry name" value="SUSHI"/>
    <property type="match status" value="33"/>
</dbReference>
<feature type="domain" description="Sushi" evidence="19">
    <location>
        <begin position="1529"/>
        <end position="1586"/>
    </location>
</feature>
<dbReference type="InterPro" id="IPR009030">
    <property type="entry name" value="Growth_fac_rcpt_cys_sf"/>
</dbReference>
<feature type="disulfide bond" evidence="16">
    <location>
        <begin position="85"/>
        <end position="112"/>
    </location>
</feature>
<dbReference type="FunCoup" id="H3AD23">
    <property type="interactions" value="369"/>
</dbReference>
<dbReference type="InterPro" id="IPR011641">
    <property type="entry name" value="Tyr-kin_ephrin_A/B_rcpt-like"/>
</dbReference>
<evidence type="ECO:0000259" key="19">
    <source>
        <dbReference type="PROSITE" id="PS50923"/>
    </source>
</evidence>
<feature type="disulfide bond" evidence="16">
    <location>
        <begin position="2775"/>
        <end position="2802"/>
    </location>
</feature>
<evidence type="ECO:0000256" key="13">
    <source>
        <dbReference type="ARBA" id="ARBA00023180"/>
    </source>
</evidence>
<dbReference type="EMBL" id="AFYH01073559">
    <property type="status" value="NOT_ANNOTATED_CDS"/>
    <property type="molecule type" value="Genomic_DNA"/>
</dbReference>
<dbReference type="GO" id="GO:0090136">
    <property type="term" value="P:epithelial cell-cell adhesion"/>
    <property type="evidence" value="ECO:0007669"/>
    <property type="project" value="Ensembl"/>
</dbReference>
<dbReference type="EMBL" id="AFYH01073558">
    <property type="status" value="NOT_ANNOTATED_CDS"/>
    <property type="molecule type" value="Genomic_DNA"/>
</dbReference>
<feature type="domain" description="Sushi" evidence="19">
    <location>
        <begin position="1587"/>
        <end position="1644"/>
    </location>
</feature>
<feature type="disulfide bond" evidence="16">
    <location>
        <begin position="1557"/>
        <end position="1584"/>
    </location>
</feature>
<feature type="disulfide bond" evidence="15">
    <location>
        <begin position="3207"/>
        <end position="3216"/>
    </location>
</feature>
<feature type="domain" description="Sushi" evidence="19">
    <location>
        <begin position="2690"/>
        <end position="2746"/>
    </location>
</feature>
<feature type="domain" description="Sushi" evidence="19">
    <location>
        <begin position="2121"/>
        <end position="2178"/>
    </location>
</feature>
<dbReference type="Pfam" id="PF12661">
    <property type="entry name" value="hEGF"/>
    <property type="match status" value="3"/>
</dbReference>
<dbReference type="FunFam" id="2.10.25.10:FF:000031">
    <property type="entry name" value="neurogenic locus notch homolog protein 3"/>
    <property type="match status" value="1"/>
</dbReference>
<feature type="domain" description="Sushi" evidence="19">
    <location>
        <begin position="2574"/>
        <end position="2631"/>
    </location>
</feature>
<feature type="domain" description="Sushi" evidence="19">
    <location>
        <begin position="2345"/>
        <end position="2399"/>
    </location>
</feature>
<dbReference type="GO" id="GO:0005576">
    <property type="term" value="C:extracellular region"/>
    <property type="evidence" value="ECO:0007669"/>
    <property type="project" value="UniProtKB-SubCell"/>
</dbReference>
<feature type="domain" description="EGF-like" evidence="17">
    <location>
        <begin position="1003"/>
        <end position="1039"/>
    </location>
</feature>
<dbReference type="GO" id="GO:0016477">
    <property type="term" value="P:cell migration"/>
    <property type="evidence" value="ECO:0007669"/>
    <property type="project" value="Ensembl"/>
</dbReference>
<feature type="domain" description="Sushi" evidence="19">
    <location>
        <begin position="2516"/>
        <end position="2573"/>
    </location>
</feature>
<dbReference type="PROSITE" id="PS01186">
    <property type="entry name" value="EGF_2"/>
    <property type="match status" value="7"/>
</dbReference>
<dbReference type="GO" id="GO:0036303">
    <property type="term" value="P:lymph vessel morphogenesis"/>
    <property type="evidence" value="ECO:0007669"/>
    <property type="project" value="Ensembl"/>
</dbReference>
<feature type="domain" description="Sushi" evidence="19">
    <location>
        <begin position="2063"/>
        <end position="2120"/>
    </location>
</feature>
<comment type="subunit">
    <text evidence="14">Interacts (via Sushi domain 21) with ITGA9:ITGB1; thereby inhibits Ca(2+) intracellular signaling and as a result represses vasocontraction. Interacts (via Sushi domain 21) with ITGA4:ITGB1; thereby inhibits Ca(2+) intracellular signaling and as a result represses vasocontraction. Interacts with ANGPT1 and ANGPT2. Interacts with PEAR1 (via extracellular domain). Interacts with HSPG2, TLN1, FN1, COPA, CCT2, IQGAP1, LAMC1 and NID1. Interacts (via C-terminus) with TIE1.</text>
</comment>
<dbReference type="FunFam" id="2.10.70.10:FF:000011">
    <property type="entry name" value="CUB and sushi domain-containing protein 3 isoform A"/>
    <property type="match status" value="5"/>
</dbReference>
<feature type="domain" description="Sushi" evidence="19">
    <location>
        <begin position="2864"/>
        <end position="2923"/>
    </location>
</feature>
<feature type="domain" description="Sushi" evidence="19">
    <location>
        <begin position="3040"/>
        <end position="3098"/>
    </location>
</feature>
<feature type="domain" description="Sushi" evidence="19">
    <location>
        <begin position="1765"/>
        <end position="1827"/>
    </location>
</feature>
<feature type="disulfide bond" evidence="16">
    <location>
        <begin position="145"/>
        <end position="172"/>
    </location>
</feature>
<dbReference type="GO" id="GO:0009913">
    <property type="term" value="P:epidermal cell differentiation"/>
    <property type="evidence" value="ECO:0007669"/>
    <property type="project" value="Ensembl"/>
</dbReference>
<keyword evidence="21" id="KW-1185">Reference proteome</keyword>
<sequence length="3259" mass="356610">ACPSGTYKPEGGPGGITTCVQCPDQNHISPPGSTSIEDCICKQGYRVIGQACEVVHCPELQPPENGYFIQNVCNNKFNAACGIRCRLGFDLVGSSIRLCQPNGQWSGSQPTCRVRTCSKLHHPENGYINCTTRDTSYRTVCQVTCNEGYRLEGNSKLTCQVNSLWNGKEPRCVEIHCPAFQKPKGIIISPPACGQRPVKPGTICQLSCHHGYSLSGVNNEMQCMIAGKWSANIQKAVCKDIEPPHISCPEDIEAETLEHQNSANIGWLVPTGKDNSGEEVLVQATPAVLSPHLFPIGDVTVTYTATDQSGNRANCSFNIQVIDVEPPVIDRCRSPPPLQTTEMEHIVTWEIPQFSDNSGVPVMVEKTHSPGSVFPRGETVVQYVATDPSGNSRTCKIHIIIRDKMCEIPFSPIHGEFSCRTEEMGVNCTLYCKDGYGFTEEEPVQSYFCAHDGEWRPPFSAEWPDCSLIRLANNGFKSFEMLYKASRCDDINLLETFATRFHNALGKLVPSFCSDDDGDDDIECRVKGLPRGQCLEYNYDYENGFAIGPGGWGTSWGMQNGLDYPYDDPKVMPKEQLVIAESTGASPKTAPLRIKRHKKVNIPMTDQKIQVIFNITASIPLPDSRNDTREATNQDKLLKTLESITNRLKRALNKDPMYTFHFGSEMIFADTKSLESEEASLFCRPGSVLKGRMCVNCPVGTYYSLEHSTCESCWIGSYQDEEGQMECKHCPPGTSTEYIHSRSASECKAQCKPGAYSHNGLETCESCPLGTFQPVYGSKECVSCPENLSTVKRGAIEALECGVPCRAGQFSRSGLIPCYPCPRDYYQPDKGKSYCLSCPFYGTTTITGATSIQDCSSFGSTYAAAEESLVIPVSPENISKKYKISSQVFHECFVNPCQNNGTCEKIGTGYFCICQSGFTGSNCEVDIDECGSGPCQNNALCIDGIGKFACQCHPGYTVGSLCEVNINECSCDPCLNGGMCVDGINSYNCNCATGFIGTHCEIDFDECLSNPCLNSGVCKNLVGEFECVCPLGFSGNKCEMNINECLSQPCLNGATCTDGTNSFRCQCAAGYMGQICETDINECESNPCFNQATCVDALNSYNCKCAPGYKGERCETGNYAEFRPSFHCICILSTVTANPEKFPNHYCYLPTFFKNFITVLYDLPITSTGSNITDLQKYHHSSISIYSWRFNTTIFPQAFRAGHLIPLSWRRSVTILLWKIRVGLNMQGSEVLPGTGRLLLEKGQMKVRLTVNKCSIAVQTVFKTTLKERSPLGVLPSNTSCTAKVVKKGNTPFSRALSSVMLLTIKSITICLLLMGITNSSPAFWKFLLVLDTCSRVNFILENGKKHANNPKFFCMCVGGWGVEFVQVCIRIRCGTPPPLENGFYTAEDFYAGSTIIYQCNNGYYLLGDSRMFCTDNGSWNGIPPSCLDVDECALGSDCDEHATCLNTNGSYICTCIESYTGDGKHCAAPIKCKDPGRPEYGFAEGSMYTVDSEVTFSCEEGYQLIGAAKVTCSESGEWSQPIPYCQAISCGVPSGPLNSVVEASNFTYGNKVVYRCNEGYRLVGEGETICLANGSWSYNFAFCEVVSCPIPQDIMNGKYLLKGTTYMSSVVYTCSDGYRLQGSSTLTCTASGEWDSPTPACKILSCGPPPIVKHSNSTGDNFTFGNTVSYICKEGFTLIGLESTECLANGKWSPSSAQCVPRSCGDPPHVDNAFPESGHRLFGDTAIYFCYDGYSIADNSQLHCNSQGKWAPPDGKEMPHCIAEFCKRPLEVPYTILESINKVKFASGSVVSYKCMEGFVLNTSATIKCMRGGEWKPSPFSIQCIPVRCGEPPGIEQGYMIGTNYSFGAVVAYSCNKGFYIKGEKKRTCEATGEWSGRLPACYPVSCGEPPQIENGAILNKTGTMFGSNVVYQCKPGYKLEGSSGRVCQANRQWYSDSPPSCVLLNCGKPPPLEHGYFKGDSFEVGSTVDIYCDEGYELSGDTTWICQKNGKWSQKQAPVCTPAKCPEPPLFERQLILKEHVNETGIVYLVCREGYILYGAPALKCMSNGLWNDSFPFCELVLCGRLPVVSFGEPSVPSLYFGSTAIYSCMDGFVLKSGSTVTCQADGTWSTPIPECILVECSQPEDIQNGIVDVQGLTYLSTALYTCKPGFELEGNTTILCGEDGHWLGGKPTCKPVQCTRPKEITNGRLSYSELHYGHTVIYLCERGFRLEGQKRLTCLETGKWDADVPSCRAIHCDPPQPIENGFVEGADHSFGAMIIYSCFPGFQITGHAMQTCEEQGWSSFTPLCLPTDCGLPPHIDFGEYIKVKGPENPFKHKKQEDTFKKINQTPSPYSSLNVLSNERKMLPMSEFAEFSEFLYGTMIMYTCFAGHELIGPLMLICQEDGTWNGTSPTCLSIECEPPVAPENGFVNFTDNMLGSAVHYGCNHGYEITGSSTRYCMSSRKWSEFLPVCERVICEPPKNINNGSMVGESYTYQSVIYYKCDPGFILNGSDKRSCQENKQWNGNEPSCIPISCGQPNSPSNGQVGGEDYTFQKQVEYSCNEGFLLEGERSSICLENGSWSGVAPVCRPILCPTPSNVLNGEVIGSEFSYRKEIQYRCREGYVLEGPSKLTCQVDGMWSDKAPHCELVNCGPPEDISHGYLNGSSFNYADSVQYVCFPGYELEGNAIRKCLLSGTWSGIPPSCQLCECSPPSIQNGLAIGKDFSCGGLIKFQCHEGFKLLGPSEVICGTGSRWSSGFPYCGKISCGLPPPIPNAVFNGSSPLYENAVTFSCVAGYIMQRGSELICTEEGLWSEPYPACEPISCGPPPPLPNAEVIGNSYTFGSKVQYRCLEGYVLESETDASVCLQDGSWSLQGIVCGPRMCLLPPNITNLVVTSTEYTVNKTVSLSCAEGYRLSGSNISTCQIDGSWIPSFSDASCTPVSCGKPDPPEHGKVIGTSYNFRDDVLYQCNVGYELQGNVERICQANKLWSGTQPECKKVTCEAPSWLVDGRAEYGNLTVGSRVEYYCDGGYDLEGEQSAECLGNGSWSHPVPLCRPKACPIPSGIPENAVLSETVFYVGQKVSIKCQKGYRLQGQAVINCGTDQNWTRTTAKCEKISCGPPRHVANSLLRGAFYQYGDIVTYSCYSGYMLEGSTRSVCLENGTWTTLPTCKAVCRFPCKNGGVCEGPNSCSCPEGWMGHLCEEPLCILPCLNGGRCIGPYECECPTGWTGARCHIAVCRFSCLNGGKCVRPNRCHCPSAWSGPDCSRKRKPGFYFI</sequence>
<feature type="disulfide bond" evidence="15">
    <location>
        <begin position="1067"/>
        <end position="1076"/>
    </location>
</feature>
<evidence type="ECO:0000259" key="18">
    <source>
        <dbReference type="PROSITE" id="PS50825"/>
    </source>
</evidence>
<comment type="subcellular location">
    <subcellularLocation>
        <location evidence="2">Cytoplasm</location>
    </subcellularLocation>
    <subcellularLocation>
        <location evidence="1">Membrane</location>
    </subcellularLocation>
    <subcellularLocation>
        <location evidence="3">Secreted</location>
    </subcellularLocation>
</comment>
<dbReference type="SUPFAM" id="SSF57196">
    <property type="entry name" value="EGF/Laminin"/>
    <property type="match status" value="4"/>
</dbReference>
<dbReference type="InterPro" id="IPR013111">
    <property type="entry name" value="EGF_extracell"/>
</dbReference>
<feature type="disulfide bond" evidence="16">
    <location>
        <begin position="2660"/>
        <end position="2687"/>
    </location>
</feature>
<organism evidence="20 21">
    <name type="scientific">Latimeria chalumnae</name>
    <name type="common">Coelacanth</name>
    <dbReference type="NCBI Taxonomy" id="7897"/>
    <lineage>
        <taxon>Eukaryota</taxon>
        <taxon>Metazoa</taxon>
        <taxon>Chordata</taxon>
        <taxon>Craniata</taxon>
        <taxon>Vertebrata</taxon>
        <taxon>Euteleostomi</taxon>
        <taxon>Coelacanthiformes</taxon>
        <taxon>Coelacanthidae</taxon>
        <taxon>Latimeria</taxon>
    </lineage>
</organism>
<evidence type="ECO:0000256" key="3">
    <source>
        <dbReference type="ARBA" id="ARBA00004613"/>
    </source>
</evidence>
<feature type="domain" description="Sushi" evidence="19">
    <location>
        <begin position="1372"/>
        <end position="1429"/>
    </location>
</feature>
<gene>
    <name evidence="20" type="primary">SVEP1</name>
</gene>
<dbReference type="FunFam" id="2.10.25.10:FF:000004">
    <property type="entry name" value="Neurogenic locus notch 1"/>
    <property type="match status" value="2"/>
</dbReference>
<dbReference type="SMART" id="SM00181">
    <property type="entry name" value="EGF"/>
    <property type="match status" value="11"/>
</dbReference>
<reference evidence="20" key="3">
    <citation type="submission" date="2025-09" db="UniProtKB">
        <authorList>
            <consortium name="Ensembl"/>
        </authorList>
    </citation>
    <scope>IDENTIFICATION</scope>
</reference>
<feature type="domain" description="Sushi" evidence="19">
    <location>
        <begin position="115"/>
        <end position="174"/>
    </location>
</feature>
<feature type="disulfide bond" evidence="16">
    <location>
        <begin position="2428"/>
        <end position="2455"/>
    </location>
</feature>
<reference evidence="21" key="1">
    <citation type="submission" date="2011-08" db="EMBL/GenBank/DDBJ databases">
        <title>The draft genome of Latimeria chalumnae.</title>
        <authorList>
            <person name="Di Palma F."/>
            <person name="Alfoldi J."/>
            <person name="Johnson J."/>
            <person name="Berlin A."/>
            <person name="Gnerre S."/>
            <person name="Jaffe D."/>
            <person name="MacCallum I."/>
            <person name="Young S."/>
            <person name="Walker B.J."/>
            <person name="Lander E."/>
            <person name="Lindblad-Toh K."/>
        </authorList>
    </citation>
    <scope>NUCLEOTIDE SEQUENCE [LARGE SCALE GENOMIC DNA]</scope>
    <source>
        <strain evidence="21">Wild caught</strain>
    </source>
</reference>
<dbReference type="Pfam" id="PF07699">
    <property type="entry name" value="Ephrin_rec_like"/>
    <property type="match status" value="4"/>
</dbReference>
<dbReference type="PROSITE" id="PS50026">
    <property type="entry name" value="EGF_3"/>
    <property type="match status" value="9"/>
</dbReference>
<dbReference type="EMBL" id="AFYH01073557">
    <property type="status" value="NOT_ANNOTATED_CDS"/>
    <property type="molecule type" value="Genomic_DNA"/>
</dbReference>
<feature type="domain" description="Sushi" evidence="19">
    <location>
        <begin position="175"/>
        <end position="240"/>
    </location>
</feature>
<evidence type="ECO:0000256" key="6">
    <source>
        <dbReference type="ARBA" id="ARBA00022536"/>
    </source>
</evidence>
<dbReference type="FunFam" id="2.10.25.10:FF:000425">
    <property type="entry name" value="Eyes shut homolog"/>
    <property type="match status" value="1"/>
</dbReference>
<feature type="domain" description="Sushi" evidence="19">
    <location>
        <begin position="2237"/>
        <end position="2293"/>
    </location>
</feature>
<name>H3AD23_LATCH</name>
<dbReference type="Proteomes" id="UP000008672">
    <property type="component" value="Unassembled WGS sequence"/>
</dbReference>
<proteinExistence type="predicted"/>
<evidence type="ECO:0000256" key="12">
    <source>
        <dbReference type="ARBA" id="ARBA00023157"/>
    </source>
</evidence>
<dbReference type="EMBL" id="AFYH01073562">
    <property type="status" value="NOT_ANNOTATED_CDS"/>
    <property type="molecule type" value="Genomic_DNA"/>
</dbReference>
<feature type="domain" description="Sushi" evidence="19">
    <location>
        <begin position="1886"/>
        <end position="1945"/>
    </location>
</feature>
<dbReference type="FunFam" id="2.10.70.10:FF:000014">
    <property type="entry name" value="Membrane cofactor protein"/>
    <property type="match status" value="1"/>
</dbReference>
<dbReference type="InterPro" id="IPR050350">
    <property type="entry name" value="Compl-Cell_Adhes-Reg"/>
</dbReference>
<feature type="disulfide bond" evidence="15">
    <location>
        <begin position="3239"/>
        <end position="3248"/>
    </location>
</feature>
<feature type="disulfide bond" evidence="16">
    <location>
        <begin position="2952"/>
        <end position="2979"/>
    </location>
</feature>
<dbReference type="InterPro" id="IPR001881">
    <property type="entry name" value="EGF-like_Ca-bd_dom"/>
</dbReference>
<dbReference type="GO" id="GO:0005178">
    <property type="term" value="F:integrin binding"/>
    <property type="evidence" value="ECO:0007669"/>
    <property type="project" value="UniProtKB-ARBA"/>
</dbReference>
<dbReference type="OMA" id="NKNWDGN"/>
<dbReference type="SUPFAM" id="SSF57535">
    <property type="entry name" value="Complement control module/SCR domain"/>
    <property type="match status" value="33"/>
</dbReference>
<feature type="domain" description="Sushi" evidence="19">
    <location>
        <begin position="3099"/>
        <end position="3155"/>
    </location>
</feature>
<feature type="domain" description="Sushi" evidence="19">
    <location>
        <begin position="2400"/>
        <end position="2457"/>
    </location>
</feature>
<dbReference type="Pfam" id="PF00084">
    <property type="entry name" value="Sushi"/>
    <property type="match status" value="32"/>
</dbReference>
<feature type="domain" description="Sushi" evidence="19">
    <location>
        <begin position="2924"/>
        <end position="2981"/>
    </location>
</feature>
<feature type="domain" description="Sushi" evidence="19">
    <location>
        <begin position="2458"/>
        <end position="2515"/>
    </location>
</feature>
<keyword evidence="12 15" id="KW-1015">Disulfide bond</keyword>
<feature type="disulfide bond" evidence="16">
    <location>
        <begin position="2033"/>
        <end position="2060"/>
    </location>
</feature>
<dbReference type="eggNOG" id="KOG1217">
    <property type="taxonomic scope" value="Eukaryota"/>
</dbReference>
<dbReference type="EMBL" id="AFYH01073560">
    <property type="status" value="NOT_ANNOTATED_CDS"/>
    <property type="molecule type" value="Genomic_DNA"/>
</dbReference>
<keyword evidence="13" id="KW-0325">Glycoprotein</keyword>
<dbReference type="HOGENOM" id="CLU_000343_0_0_1"/>
<dbReference type="CDD" id="cd00054">
    <property type="entry name" value="EGF_CA"/>
    <property type="match status" value="8"/>
</dbReference>
<feature type="disulfide bond" evidence="15">
    <location>
        <begin position="1029"/>
        <end position="1038"/>
    </location>
</feature>
<dbReference type="Pfam" id="PF07645">
    <property type="entry name" value="EGF_CA"/>
    <property type="match status" value="2"/>
</dbReference>
<accession>H3AD23</accession>
<feature type="disulfide bond" evidence="16">
    <location>
        <begin position="2544"/>
        <end position="2571"/>
    </location>
</feature>
<evidence type="ECO:0000256" key="8">
    <source>
        <dbReference type="ARBA" id="ARBA00022729"/>
    </source>
</evidence>
<dbReference type="CDD" id="cd00033">
    <property type="entry name" value="CCP"/>
    <property type="match status" value="32"/>
</dbReference>
<dbReference type="GO" id="GO:0003013">
    <property type="term" value="P:circulatory system process"/>
    <property type="evidence" value="ECO:0007669"/>
    <property type="project" value="UniProtKB-ARBA"/>
</dbReference>
<dbReference type="EMBL" id="AFYH01073561">
    <property type="status" value="NOT_ANNOTATED_CDS"/>
    <property type="molecule type" value="Genomic_DNA"/>
</dbReference>
<dbReference type="Gene3D" id="2.10.50.10">
    <property type="entry name" value="Tumor Necrosis Factor Receptor, subunit A, domain 2"/>
    <property type="match status" value="3"/>
</dbReference>
<dbReference type="SUPFAM" id="SSF57184">
    <property type="entry name" value="Growth factor receptor domain"/>
    <property type="match status" value="2"/>
</dbReference>
<feature type="disulfide bond" evidence="15">
    <location>
        <begin position="3221"/>
        <end position="3231"/>
    </location>
</feature>
<feature type="domain" description="EGF-like" evidence="17">
    <location>
        <begin position="888"/>
        <end position="924"/>
    </location>
</feature>
<feature type="domain" description="Sushi" evidence="19">
    <location>
        <begin position="2179"/>
        <end position="2236"/>
    </location>
</feature>
<feature type="domain" description="Sushi" evidence="19">
    <location>
        <begin position="2005"/>
        <end position="2062"/>
    </location>
</feature>
<feature type="disulfide bond" evidence="16">
    <location>
        <begin position="1499"/>
        <end position="1526"/>
    </location>
</feature>
<dbReference type="eggNOG" id="KOG4297">
    <property type="taxonomic scope" value="Eukaryota"/>
</dbReference>
<evidence type="ECO:0000256" key="5">
    <source>
        <dbReference type="ARBA" id="ARBA00022525"/>
    </source>
</evidence>
<feature type="disulfide bond" evidence="15">
    <location>
        <begin position="1105"/>
        <end position="1114"/>
    </location>
</feature>
<keyword evidence="5" id="KW-0964">Secreted</keyword>
<feature type="disulfide bond" evidence="15">
    <location>
        <begin position="3189"/>
        <end position="3199"/>
    </location>
</feature>
<feature type="disulfide bond" evidence="16">
    <location>
        <begin position="2370"/>
        <end position="2397"/>
    </location>
</feature>
<dbReference type="InterPro" id="IPR035976">
    <property type="entry name" value="Sushi/SCR/CCP_sf"/>
</dbReference>
<dbReference type="FunFam" id="2.10.25.10:FF:000038">
    <property type="entry name" value="Fibrillin 2"/>
    <property type="match status" value="1"/>
</dbReference>
<feature type="disulfide bond" evidence="15">
    <location>
        <begin position="991"/>
        <end position="1000"/>
    </location>
</feature>
<dbReference type="InterPro" id="IPR003410">
    <property type="entry name" value="HYR_dom"/>
</dbReference>
<dbReference type="InterPro" id="IPR000152">
    <property type="entry name" value="EGF-type_Asp/Asn_hydroxyl_site"/>
</dbReference>
<feature type="domain" description="EGF-like" evidence="17">
    <location>
        <begin position="926"/>
        <end position="963"/>
    </location>
</feature>
<feature type="domain" description="EGF-like" evidence="17">
    <location>
        <begin position="965"/>
        <end position="1001"/>
    </location>
</feature>
<feature type="disulfide bond" evidence="16">
    <location>
        <begin position="2486"/>
        <end position="2513"/>
    </location>
</feature>
<feature type="disulfide bond" evidence="15">
    <location>
        <begin position="914"/>
        <end position="923"/>
    </location>
</feature>
<dbReference type="EMBL" id="AFYH01073554">
    <property type="status" value="NOT_ANNOTATED_CDS"/>
    <property type="molecule type" value="Genomic_DNA"/>
</dbReference>
<dbReference type="PROSITE" id="PS50825">
    <property type="entry name" value="HYR"/>
    <property type="match status" value="2"/>
</dbReference>
<evidence type="ECO:0000256" key="16">
    <source>
        <dbReference type="PROSITE-ProRule" id="PRU00302"/>
    </source>
</evidence>
<feature type="disulfide bond" evidence="16">
    <location>
        <begin position="1400"/>
        <end position="1427"/>
    </location>
</feature>
<feature type="disulfide bond" evidence="16">
    <location>
        <begin position="3010"/>
        <end position="3037"/>
    </location>
</feature>
<feature type="disulfide bond" evidence="16">
    <location>
        <begin position="1767"/>
        <end position="1810"/>
    </location>
</feature>
<keyword evidence="11" id="KW-0472">Membrane</keyword>
<dbReference type="EMBL" id="AFYH01073553">
    <property type="status" value="NOT_ANNOTATED_CDS"/>
    <property type="molecule type" value="Genomic_DNA"/>
</dbReference>
<dbReference type="Pfam" id="PF02494">
    <property type="entry name" value="HYR"/>
    <property type="match status" value="2"/>
</dbReference>
<dbReference type="GO" id="GO:0005737">
    <property type="term" value="C:cytoplasm"/>
    <property type="evidence" value="ECO:0007669"/>
    <property type="project" value="UniProtKB-SubCell"/>
</dbReference>
<evidence type="ECO:0000256" key="9">
    <source>
        <dbReference type="ARBA" id="ARBA00022737"/>
    </source>
</evidence>
<evidence type="ECO:0000256" key="4">
    <source>
        <dbReference type="ARBA" id="ARBA00022490"/>
    </source>
</evidence>
<evidence type="ECO:0000256" key="7">
    <source>
        <dbReference type="ARBA" id="ARBA00022659"/>
    </source>
</evidence>
<feature type="domain" description="EGF-like" evidence="17">
    <location>
        <begin position="1429"/>
        <end position="1468"/>
    </location>
</feature>
<evidence type="ECO:0000259" key="17">
    <source>
        <dbReference type="PROSITE" id="PS50026"/>
    </source>
</evidence>
<dbReference type="GO" id="GO:0010572">
    <property type="term" value="P:positive regulation of platelet activation"/>
    <property type="evidence" value="ECO:0007669"/>
    <property type="project" value="UniProtKB-ARBA"/>
</dbReference>
<evidence type="ECO:0000313" key="21">
    <source>
        <dbReference type="Proteomes" id="UP000008672"/>
    </source>
</evidence>
<dbReference type="GO" id="GO:0016020">
    <property type="term" value="C:membrane"/>
    <property type="evidence" value="ECO:0007669"/>
    <property type="project" value="UniProtKB-SubCell"/>
</dbReference>
<evidence type="ECO:0000256" key="1">
    <source>
        <dbReference type="ARBA" id="ARBA00004370"/>
    </source>
</evidence>
<dbReference type="FunFam" id="2.10.25.10:FF:000122">
    <property type="entry name" value="Protein crumbs homolog 2"/>
    <property type="match status" value="2"/>
</dbReference>
<feature type="disulfide bond" evidence="16">
    <location>
        <begin position="1615"/>
        <end position="1642"/>
    </location>
</feature>
<feature type="domain" description="Sushi" evidence="19">
    <location>
        <begin position="1645"/>
        <end position="1702"/>
    </location>
</feature>
<dbReference type="Pfam" id="PF07974">
    <property type="entry name" value="EGF_2"/>
    <property type="match status" value="1"/>
</dbReference>
<feature type="disulfide bond" evidence="16">
    <location>
        <begin position="1856"/>
        <end position="1883"/>
    </location>
</feature>
<dbReference type="InterPro" id="IPR000436">
    <property type="entry name" value="Sushi_SCR_CCP_dom"/>
</dbReference>
<dbReference type="FunFam" id="2.10.50.10:FF:000018">
    <property type="entry name" value="Sushi, von Willebrand factor type A, EGF and pentraxin domain-containing 1"/>
    <property type="match status" value="2"/>
</dbReference>
<feature type="domain" description="Sushi" evidence="19">
    <location>
        <begin position="1828"/>
        <end position="1885"/>
    </location>
</feature>
<feature type="domain" description="Sushi" evidence="19">
    <location>
        <begin position="55"/>
        <end position="114"/>
    </location>
</feature>
<dbReference type="Gene3D" id="2.10.70.10">
    <property type="entry name" value="Complement Module, domain 1"/>
    <property type="match status" value="32"/>
</dbReference>
<dbReference type="InterPro" id="IPR049883">
    <property type="entry name" value="NOTCH1_EGF-like"/>
</dbReference>